<gene>
    <name evidence="4" type="ORF">GA0061077_0401</name>
</gene>
<feature type="compositionally biased region" description="Low complexity" evidence="1">
    <location>
        <begin position="157"/>
        <end position="170"/>
    </location>
</feature>
<keyword evidence="5" id="KW-1185">Reference proteome</keyword>
<dbReference type="Proteomes" id="UP000242610">
    <property type="component" value="Unassembled WGS sequence"/>
</dbReference>
<dbReference type="PANTHER" id="PTHR21180">
    <property type="entry name" value="ENDONUCLEASE/EXONUCLEASE/PHOSPHATASE FAMILY DOMAIN-CONTAINING PROTEIN 1"/>
    <property type="match status" value="1"/>
</dbReference>
<dbReference type="AlphaFoldDB" id="A0A1C4H2D2"/>
<sequence length="257" mass="27211">MTSGGSGAYCTATRLGLSANPGIPLDGAVQQMGLPPLPPIDHWLVDTSMPADSIDDGNTQEHLAQEPKRSVSASSNIELTSTKRDMPRLFFRPLQAVIAILLLAAALCASLTMLVTQSVNYDKQQTESTSSIESHDAKRRTNKGAAESGSDSEQKRNGTGTANQGTAGTNDDAQPPEHALSHESAKSLEMQSNGNGINLNTADATQLQQVKGIGPVMAQRIIDYRASIGRFSSVDQLLQVSGIGSKTLERIRGQVTV</sequence>
<dbReference type="InterPro" id="IPR004509">
    <property type="entry name" value="Competence_ComEA_HhH"/>
</dbReference>
<dbReference type="InterPro" id="IPR051675">
    <property type="entry name" value="Endo/Exo/Phosphatase_dom_1"/>
</dbReference>
<proteinExistence type="predicted"/>
<evidence type="ECO:0000313" key="5">
    <source>
        <dbReference type="Proteomes" id="UP000242610"/>
    </source>
</evidence>
<name>A0A1C4H2D2_9BIFI</name>
<dbReference type="SMART" id="SM00278">
    <property type="entry name" value="HhH1"/>
    <property type="match status" value="2"/>
</dbReference>
<dbReference type="PANTHER" id="PTHR21180:SF32">
    <property type="entry name" value="ENDONUCLEASE_EXONUCLEASE_PHOSPHATASE FAMILY DOMAIN-CONTAINING PROTEIN 1"/>
    <property type="match status" value="1"/>
</dbReference>
<dbReference type="Gene3D" id="1.10.150.320">
    <property type="entry name" value="Photosystem II 12 kDa extrinsic protein"/>
    <property type="match status" value="1"/>
</dbReference>
<evidence type="ECO:0000256" key="1">
    <source>
        <dbReference type="SAM" id="MobiDB-lite"/>
    </source>
</evidence>
<dbReference type="EMBL" id="FMBL01000001">
    <property type="protein sequence ID" value="SCC78740.1"/>
    <property type="molecule type" value="Genomic_DNA"/>
</dbReference>
<dbReference type="STRING" id="1505727.GA0061077_0401"/>
<evidence type="ECO:0000313" key="4">
    <source>
        <dbReference type="EMBL" id="SCC78740.1"/>
    </source>
</evidence>
<feature type="compositionally biased region" description="Polar residues" evidence="1">
    <location>
        <begin position="189"/>
        <end position="199"/>
    </location>
</feature>
<reference evidence="5" key="1">
    <citation type="submission" date="2016-08" db="EMBL/GenBank/DDBJ databases">
        <authorList>
            <person name="Varghese N."/>
            <person name="Submissions Spin"/>
        </authorList>
    </citation>
    <scope>NUCLEOTIDE SEQUENCE [LARGE SCALE GENOMIC DNA]</scope>
    <source>
        <strain evidence="5">R-52791</strain>
    </source>
</reference>
<dbReference type="Pfam" id="PF12836">
    <property type="entry name" value="HHH_3"/>
    <property type="match status" value="1"/>
</dbReference>
<organism evidence="4 5">
    <name type="scientific">Bifidobacterium commune</name>
    <dbReference type="NCBI Taxonomy" id="1505727"/>
    <lineage>
        <taxon>Bacteria</taxon>
        <taxon>Bacillati</taxon>
        <taxon>Actinomycetota</taxon>
        <taxon>Actinomycetes</taxon>
        <taxon>Bifidobacteriales</taxon>
        <taxon>Bifidobacteriaceae</taxon>
        <taxon>Bifidobacterium</taxon>
    </lineage>
</organism>
<dbReference type="GO" id="GO:0003677">
    <property type="term" value="F:DNA binding"/>
    <property type="evidence" value="ECO:0007669"/>
    <property type="project" value="InterPro"/>
</dbReference>
<protein>
    <submittedName>
        <fullName evidence="4">Helix-hairpin-helix motif-containing protein</fullName>
    </submittedName>
</protein>
<dbReference type="GO" id="GO:0015628">
    <property type="term" value="P:protein secretion by the type II secretion system"/>
    <property type="evidence" value="ECO:0007669"/>
    <property type="project" value="TreeGrafter"/>
</dbReference>
<dbReference type="GO" id="GO:0015627">
    <property type="term" value="C:type II protein secretion system complex"/>
    <property type="evidence" value="ECO:0007669"/>
    <property type="project" value="TreeGrafter"/>
</dbReference>
<keyword evidence="2" id="KW-1133">Transmembrane helix</keyword>
<keyword evidence="2" id="KW-0472">Membrane</keyword>
<feature type="region of interest" description="Disordered" evidence="1">
    <location>
        <begin position="121"/>
        <end position="199"/>
    </location>
</feature>
<dbReference type="GO" id="GO:0006281">
    <property type="term" value="P:DNA repair"/>
    <property type="evidence" value="ECO:0007669"/>
    <property type="project" value="InterPro"/>
</dbReference>
<feature type="domain" description="Helix-hairpin-helix DNA-binding motif class 1" evidence="3">
    <location>
        <begin position="205"/>
        <end position="224"/>
    </location>
</feature>
<dbReference type="SUPFAM" id="SSF47781">
    <property type="entry name" value="RuvA domain 2-like"/>
    <property type="match status" value="1"/>
</dbReference>
<feature type="domain" description="Helix-hairpin-helix DNA-binding motif class 1" evidence="3">
    <location>
        <begin position="235"/>
        <end position="254"/>
    </location>
</feature>
<dbReference type="NCBIfam" id="TIGR00426">
    <property type="entry name" value="competence protein ComEA helix-hairpin-helix repeat region"/>
    <property type="match status" value="1"/>
</dbReference>
<keyword evidence="2" id="KW-0812">Transmembrane</keyword>
<evidence type="ECO:0000259" key="3">
    <source>
        <dbReference type="SMART" id="SM00278"/>
    </source>
</evidence>
<feature type="region of interest" description="Disordered" evidence="1">
    <location>
        <begin position="49"/>
        <end position="79"/>
    </location>
</feature>
<accession>A0A1C4H2D2</accession>
<dbReference type="InterPro" id="IPR003583">
    <property type="entry name" value="Hlx-hairpin-Hlx_DNA-bd_motif"/>
</dbReference>
<dbReference type="InterPro" id="IPR010994">
    <property type="entry name" value="RuvA_2-like"/>
</dbReference>
<feature type="compositionally biased region" description="Polar residues" evidence="1">
    <location>
        <begin position="121"/>
        <end position="132"/>
    </location>
</feature>
<feature type="transmembrane region" description="Helical" evidence="2">
    <location>
        <begin position="94"/>
        <end position="115"/>
    </location>
</feature>
<evidence type="ECO:0000256" key="2">
    <source>
        <dbReference type="SAM" id="Phobius"/>
    </source>
</evidence>